<proteinExistence type="predicted"/>
<dbReference type="InterPro" id="IPR010827">
    <property type="entry name" value="BamA/TamA_POTRA"/>
</dbReference>
<name>A0A7H0GXM5_9BACT</name>
<evidence type="ECO:0000259" key="4">
    <source>
        <dbReference type="Pfam" id="PF07244"/>
    </source>
</evidence>
<accession>A0A7H0GXM5</accession>
<protein>
    <submittedName>
        <fullName evidence="5">BamA/TamA family outer membrane protein</fullName>
    </submittedName>
</protein>
<keyword evidence="6" id="KW-1185">Reference proteome</keyword>
<dbReference type="Pfam" id="PF01103">
    <property type="entry name" value="Omp85"/>
    <property type="match status" value="1"/>
</dbReference>
<dbReference type="Gene3D" id="3.10.20.310">
    <property type="entry name" value="membrane protein fhac"/>
    <property type="match status" value="1"/>
</dbReference>
<dbReference type="GO" id="GO:0019867">
    <property type="term" value="C:outer membrane"/>
    <property type="evidence" value="ECO:0007669"/>
    <property type="project" value="InterPro"/>
</dbReference>
<dbReference type="EMBL" id="CP060784">
    <property type="protein sequence ID" value="QNP53041.1"/>
    <property type="molecule type" value="Genomic_DNA"/>
</dbReference>
<keyword evidence="2" id="KW-0472">Membrane</keyword>
<organism evidence="5 6">
    <name type="scientific">Hymenobacter qilianensis</name>
    <dbReference type="NCBI Taxonomy" id="1385715"/>
    <lineage>
        <taxon>Bacteria</taxon>
        <taxon>Pseudomonadati</taxon>
        <taxon>Bacteroidota</taxon>
        <taxon>Cytophagia</taxon>
        <taxon>Cytophagales</taxon>
        <taxon>Hymenobacteraceae</taxon>
        <taxon>Hymenobacter</taxon>
    </lineage>
</organism>
<evidence type="ECO:0000256" key="1">
    <source>
        <dbReference type="ARBA" id="ARBA00004370"/>
    </source>
</evidence>
<gene>
    <name evidence="5" type="ORF">H9L05_05020</name>
</gene>
<evidence type="ECO:0000313" key="5">
    <source>
        <dbReference type="EMBL" id="QNP53041.1"/>
    </source>
</evidence>
<dbReference type="AlphaFoldDB" id="A0A7H0GXM5"/>
<dbReference type="Pfam" id="PF07244">
    <property type="entry name" value="POTRA"/>
    <property type="match status" value="1"/>
</dbReference>
<reference evidence="5 6" key="1">
    <citation type="submission" date="2020-08" db="EMBL/GenBank/DDBJ databases">
        <title>Genome sequence of Hymenobacter qilianensis JCM 19763T.</title>
        <authorList>
            <person name="Hyun D.-W."/>
            <person name="Bae J.-W."/>
        </authorList>
    </citation>
    <scope>NUCLEOTIDE SEQUENCE [LARGE SCALE GENOMIC DNA]</scope>
    <source>
        <strain evidence="5 6">JCM 19763</strain>
    </source>
</reference>
<dbReference type="Proteomes" id="UP000516093">
    <property type="component" value="Chromosome"/>
</dbReference>
<feature type="domain" description="Bacterial surface antigen (D15)" evidence="3">
    <location>
        <begin position="159"/>
        <end position="429"/>
    </location>
</feature>
<dbReference type="InterPro" id="IPR000184">
    <property type="entry name" value="Bac_surfAg_D15"/>
</dbReference>
<dbReference type="RefSeq" id="WP_187733267.1">
    <property type="nucleotide sequence ID" value="NZ_CP060784.1"/>
</dbReference>
<evidence type="ECO:0000313" key="6">
    <source>
        <dbReference type="Proteomes" id="UP000516093"/>
    </source>
</evidence>
<evidence type="ECO:0000259" key="3">
    <source>
        <dbReference type="Pfam" id="PF01103"/>
    </source>
</evidence>
<evidence type="ECO:0000256" key="2">
    <source>
        <dbReference type="ARBA" id="ARBA00023136"/>
    </source>
</evidence>
<dbReference type="KEGG" id="hqi:H9L05_05020"/>
<dbReference type="Gene3D" id="2.40.160.50">
    <property type="entry name" value="membrane protein fhac: a member of the omp85/tpsb transporter family"/>
    <property type="match status" value="1"/>
</dbReference>
<comment type="subcellular location">
    <subcellularLocation>
        <location evidence="1">Membrane</location>
    </subcellularLocation>
</comment>
<feature type="domain" description="POTRA" evidence="4">
    <location>
        <begin position="45"/>
        <end position="120"/>
    </location>
</feature>
<sequence length="479" mass="54758">MSLLACLLSLLLGSSILPPRPVPDSLKLAPADSLMQAQCPQYAVVRVGTILFAGNEVTKEVVLRAELDLQEGDTLDAATLAARLESNRLRLFNLRLFHSVIQQTVCRDGEITVLFAVQERWYTFPIPTLSFAERNFNAWLDRPDRWRRVNYGLYIVRKNFRGRNEEVRANVQLGFNRRYELFYEAPGYGPRRRIGFGAGISYARSRALDYATVRDRLVTFRPEDGLPLMRQYGSLGLRWRQSVQRFSAFDVAYYKEQVSDSVVELNPVYFLNGSRREYLELKLTSTLNQRNTFAYPLTGRFAQVALSHRIFLTSGNADFTTLVGRYSQYFALGGNFYYNFNLQGQLRLAQRISYADNRALGYEAHVRGYDAYVIDGRHYGLARQSVSYRLFDAGKIKLQGITNSKINSLPLVIYLNTFTDAGYVLARTTFPENRLPNQLLGAAGVGLHFVTYYDRVLTVEYTRNGRGEGGFFFRTDFPI</sequence>